<dbReference type="InterPro" id="IPR027417">
    <property type="entry name" value="P-loop_NTPase"/>
</dbReference>
<dbReference type="Gene3D" id="1.20.1560.10">
    <property type="entry name" value="ABC transporter type 1, transmembrane domain"/>
    <property type="match status" value="1"/>
</dbReference>
<sequence length="579" mass="66253">MGETRKIIISTLKRNKYILFIILLFNFLASLSFMLQPIAFQRLFDESLPDQNLSQSILLVIVIVFIPVIFALFNSATIYFNNSLGNRLAKELRMRTFERILYAKLPEIDKIGKGETINRITQQIGQLCTVFIVNTFMTFVTNAIMLVVTIGIMFTLSIPLTMSSLIAFPLLMILMRKFRSKTGELESHYYKVLDKGLVYLNDFFRNIKTVHIFNGQQKEKETWSTWNDDVTEINKKSAVFHETYLNFMSDIIVSIMMGIVYVYSLYLVFSGELTIGTILAFIVILPRLFSILKVLFTTNIDMERMNIIERNIDEVLNIECIESGSETMIGSITPRITMQNVRFYYENNNAAGLKNIDLTIEPGSLVGIVGVSGSGKSTIFELLHRHIEPLKGSITLNGTPIENLDIHHLREIINYTPQAHVLWNETIMDNIIYPLKEAELSQSDWNLFKEITVKTQVDPFVKRLPAQYDTVIKNNGNNLSGGEIQRIILARTFMHKSSILLLDEFTSALDAMTESELNKLIMEYKGAKTIIIIAHRISTIKRADEIIVFEDGEVCEKGTMEDLLALKGVFYKLYEQQKI</sequence>
<dbReference type="PANTHER" id="PTHR43394:SF1">
    <property type="entry name" value="ATP-BINDING CASSETTE SUB-FAMILY B MEMBER 10, MITOCHONDRIAL"/>
    <property type="match status" value="1"/>
</dbReference>
<dbReference type="AlphaFoldDB" id="A0A553ZX46"/>
<dbReference type="PROSITE" id="PS50929">
    <property type="entry name" value="ABC_TM1F"/>
    <property type="match status" value="1"/>
</dbReference>
<keyword evidence="6 8" id="KW-1133">Transmembrane helix</keyword>
<dbReference type="RefSeq" id="WP_143849256.1">
    <property type="nucleotide sequence ID" value="NZ_VLXZ01000008.1"/>
</dbReference>
<feature type="transmembrane region" description="Helical" evidence="8">
    <location>
        <begin position="17"/>
        <end position="36"/>
    </location>
</feature>
<evidence type="ECO:0000256" key="7">
    <source>
        <dbReference type="ARBA" id="ARBA00023136"/>
    </source>
</evidence>
<dbReference type="Pfam" id="PF00664">
    <property type="entry name" value="ABC_membrane"/>
    <property type="match status" value="1"/>
</dbReference>
<feature type="transmembrane region" description="Helical" evidence="8">
    <location>
        <begin position="56"/>
        <end position="80"/>
    </location>
</feature>
<dbReference type="GO" id="GO:0005524">
    <property type="term" value="F:ATP binding"/>
    <property type="evidence" value="ECO:0007669"/>
    <property type="project" value="UniProtKB-KW"/>
</dbReference>
<dbReference type="InterPro" id="IPR003439">
    <property type="entry name" value="ABC_transporter-like_ATP-bd"/>
</dbReference>
<keyword evidence="4" id="KW-0547">Nucleotide-binding</keyword>
<reference evidence="11 12" key="1">
    <citation type="submission" date="2019-07" db="EMBL/GenBank/DDBJ databases">
        <authorList>
            <person name="Park Y.J."/>
            <person name="Jeong S.E."/>
            <person name="Jung H.S."/>
        </authorList>
    </citation>
    <scope>NUCLEOTIDE SEQUENCE [LARGE SCALE GENOMIC DNA]</scope>
    <source>
        <strain evidence="12">P16(2019)</strain>
    </source>
</reference>
<dbReference type="PANTHER" id="PTHR43394">
    <property type="entry name" value="ATP-DEPENDENT PERMEASE MDL1, MITOCHONDRIAL"/>
    <property type="match status" value="1"/>
</dbReference>
<gene>
    <name evidence="11" type="ORF">FN960_13450</name>
</gene>
<evidence type="ECO:0000256" key="8">
    <source>
        <dbReference type="SAM" id="Phobius"/>
    </source>
</evidence>
<dbReference type="Pfam" id="PF00005">
    <property type="entry name" value="ABC_tran"/>
    <property type="match status" value="1"/>
</dbReference>
<name>A0A553ZX46_9BACI</name>
<evidence type="ECO:0000256" key="6">
    <source>
        <dbReference type="ARBA" id="ARBA00022989"/>
    </source>
</evidence>
<organism evidence="11 12">
    <name type="scientific">Alkalicoccobacillus porphyridii</name>
    <dbReference type="NCBI Taxonomy" id="2597270"/>
    <lineage>
        <taxon>Bacteria</taxon>
        <taxon>Bacillati</taxon>
        <taxon>Bacillota</taxon>
        <taxon>Bacilli</taxon>
        <taxon>Bacillales</taxon>
        <taxon>Bacillaceae</taxon>
        <taxon>Alkalicoccobacillus</taxon>
    </lineage>
</organism>
<comment type="subcellular location">
    <subcellularLocation>
        <location evidence="1">Cell membrane</location>
        <topology evidence="1">Multi-pass membrane protein</topology>
    </subcellularLocation>
</comment>
<dbReference type="EMBL" id="VLXZ01000008">
    <property type="protein sequence ID" value="TSB45916.1"/>
    <property type="molecule type" value="Genomic_DNA"/>
</dbReference>
<proteinExistence type="predicted"/>
<dbReference type="Gene3D" id="3.40.50.300">
    <property type="entry name" value="P-loop containing nucleotide triphosphate hydrolases"/>
    <property type="match status" value="1"/>
</dbReference>
<evidence type="ECO:0000313" key="11">
    <source>
        <dbReference type="EMBL" id="TSB45916.1"/>
    </source>
</evidence>
<accession>A0A553ZX46</accession>
<evidence type="ECO:0000256" key="1">
    <source>
        <dbReference type="ARBA" id="ARBA00004651"/>
    </source>
</evidence>
<keyword evidence="7 8" id="KW-0472">Membrane</keyword>
<dbReference type="GO" id="GO:0016887">
    <property type="term" value="F:ATP hydrolysis activity"/>
    <property type="evidence" value="ECO:0007669"/>
    <property type="project" value="InterPro"/>
</dbReference>
<evidence type="ECO:0000256" key="3">
    <source>
        <dbReference type="ARBA" id="ARBA00022692"/>
    </source>
</evidence>
<evidence type="ECO:0000256" key="4">
    <source>
        <dbReference type="ARBA" id="ARBA00022741"/>
    </source>
</evidence>
<dbReference type="InterPro" id="IPR003593">
    <property type="entry name" value="AAA+_ATPase"/>
</dbReference>
<comment type="caution">
    <text evidence="11">The sequence shown here is derived from an EMBL/GenBank/DDBJ whole genome shotgun (WGS) entry which is preliminary data.</text>
</comment>
<dbReference type="PROSITE" id="PS00211">
    <property type="entry name" value="ABC_TRANSPORTER_1"/>
    <property type="match status" value="1"/>
</dbReference>
<evidence type="ECO:0000259" key="9">
    <source>
        <dbReference type="PROSITE" id="PS50893"/>
    </source>
</evidence>
<dbReference type="SMART" id="SM00382">
    <property type="entry name" value="AAA"/>
    <property type="match status" value="1"/>
</dbReference>
<dbReference type="GO" id="GO:0005737">
    <property type="term" value="C:cytoplasm"/>
    <property type="evidence" value="ECO:0007669"/>
    <property type="project" value="UniProtKB-ARBA"/>
</dbReference>
<dbReference type="PROSITE" id="PS50893">
    <property type="entry name" value="ABC_TRANSPORTER_2"/>
    <property type="match status" value="1"/>
</dbReference>
<dbReference type="GO" id="GO:0015421">
    <property type="term" value="F:ABC-type oligopeptide transporter activity"/>
    <property type="evidence" value="ECO:0007669"/>
    <property type="project" value="TreeGrafter"/>
</dbReference>
<dbReference type="SUPFAM" id="SSF52540">
    <property type="entry name" value="P-loop containing nucleoside triphosphate hydrolases"/>
    <property type="match status" value="1"/>
</dbReference>
<feature type="transmembrane region" description="Helical" evidence="8">
    <location>
        <begin position="127"/>
        <end position="150"/>
    </location>
</feature>
<dbReference type="InterPro" id="IPR011527">
    <property type="entry name" value="ABC1_TM_dom"/>
</dbReference>
<dbReference type="InterPro" id="IPR039421">
    <property type="entry name" value="Type_1_exporter"/>
</dbReference>
<dbReference type="GO" id="GO:0005886">
    <property type="term" value="C:plasma membrane"/>
    <property type="evidence" value="ECO:0007669"/>
    <property type="project" value="UniProtKB-SubCell"/>
</dbReference>
<keyword evidence="3 8" id="KW-0812">Transmembrane</keyword>
<dbReference type="InterPro" id="IPR017871">
    <property type="entry name" value="ABC_transporter-like_CS"/>
</dbReference>
<feature type="domain" description="ABC transporter" evidence="9">
    <location>
        <begin position="336"/>
        <end position="576"/>
    </location>
</feature>
<feature type="domain" description="ABC transmembrane type-1" evidence="10">
    <location>
        <begin position="20"/>
        <end position="304"/>
    </location>
</feature>
<dbReference type="FunFam" id="3.40.50.300:FF:000604">
    <property type="entry name" value="ABC transporter B family member 28"/>
    <property type="match status" value="1"/>
</dbReference>
<feature type="transmembrane region" description="Helical" evidence="8">
    <location>
        <begin position="156"/>
        <end position="175"/>
    </location>
</feature>
<feature type="transmembrane region" description="Helical" evidence="8">
    <location>
        <begin position="275"/>
        <end position="296"/>
    </location>
</feature>
<dbReference type="SUPFAM" id="SSF90123">
    <property type="entry name" value="ABC transporter transmembrane region"/>
    <property type="match status" value="1"/>
</dbReference>
<dbReference type="Proteomes" id="UP000318521">
    <property type="component" value="Unassembled WGS sequence"/>
</dbReference>
<keyword evidence="12" id="KW-1185">Reference proteome</keyword>
<evidence type="ECO:0000256" key="5">
    <source>
        <dbReference type="ARBA" id="ARBA00022840"/>
    </source>
</evidence>
<feature type="transmembrane region" description="Helical" evidence="8">
    <location>
        <begin position="244"/>
        <end position="269"/>
    </location>
</feature>
<dbReference type="OrthoDB" id="2665514at2"/>
<protein>
    <submittedName>
        <fullName evidence="11">ABC transporter ATP-binding protein</fullName>
    </submittedName>
</protein>
<evidence type="ECO:0000259" key="10">
    <source>
        <dbReference type="PROSITE" id="PS50929"/>
    </source>
</evidence>
<evidence type="ECO:0000313" key="12">
    <source>
        <dbReference type="Proteomes" id="UP000318521"/>
    </source>
</evidence>
<evidence type="ECO:0000256" key="2">
    <source>
        <dbReference type="ARBA" id="ARBA00022448"/>
    </source>
</evidence>
<keyword evidence="2" id="KW-0813">Transport</keyword>
<keyword evidence="5 11" id="KW-0067">ATP-binding</keyword>
<dbReference type="CDD" id="cd07346">
    <property type="entry name" value="ABC_6TM_exporters"/>
    <property type="match status" value="1"/>
</dbReference>
<dbReference type="InterPro" id="IPR036640">
    <property type="entry name" value="ABC1_TM_sf"/>
</dbReference>